<sequence length="35" mass="3856">MERVRQALGLAYIEPSTGKYGKSLLIDSIQFIGNS</sequence>
<gene>
    <name evidence="1" type="ORF">NT6N_07040</name>
</gene>
<evidence type="ECO:0000313" key="1">
    <source>
        <dbReference type="EMBL" id="BDS05664.1"/>
    </source>
</evidence>
<dbReference type="KEGG" id="osu:NT6N_07040"/>
<protein>
    <submittedName>
        <fullName evidence="1">Uncharacterized protein</fullName>
    </submittedName>
</protein>
<name>A0AAT9FI51_9BACT</name>
<organism evidence="1">
    <name type="scientific">Oceaniferula spumae</name>
    <dbReference type="NCBI Taxonomy" id="2979115"/>
    <lineage>
        <taxon>Bacteria</taxon>
        <taxon>Pseudomonadati</taxon>
        <taxon>Verrucomicrobiota</taxon>
        <taxon>Verrucomicrobiia</taxon>
        <taxon>Verrucomicrobiales</taxon>
        <taxon>Verrucomicrobiaceae</taxon>
        <taxon>Oceaniferula</taxon>
    </lineage>
</organism>
<accession>A0AAT9FI51</accession>
<dbReference type="AlphaFoldDB" id="A0AAT9FI51"/>
<dbReference type="EMBL" id="AP026866">
    <property type="protein sequence ID" value="BDS05664.1"/>
    <property type="molecule type" value="Genomic_DNA"/>
</dbReference>
<proteinExistence type="predicted"/>
<reference evidence="1" key="1">
    <citation type="submission" date="2024-07" db="EMBL/GenBank/DDBJ databases">
        <title>Complete genome sequence of Verrucomicrobiaceae bacterium NT6N.</title>
        <authorList>
            <person name="Huang C."/>
            <person name="Takami H."/>
            <person name="Hamasaki K."/>
        </authorList>
    </citation>
    <scope>NUCLEOTIDE SEQUENCE</scope>
    <source>
        <strain evidence="1">NT6N</strain>
    </source>
</reference>